<name>A0A5N5DKH2_9PEZI</name>
<evidence type="ECO:0008006" key="8">
    <source>
        <dbReference type="Google" id="ProtNLM"/>
    </source>
</evidence>
<dbReference type="GO" id="GO:0003712">
    <property type="term" value="F:transcription coregulator activity"/>
    <property type="evidence" value="ECO:0007669"/>
    <property type="project" value="InterPro"/>
</dbReference>
<evidence type="ECO:0000256" key="4">
    <source>
        <dbReference type="ARBA" id="ARBA00023163"/>
    </source>
</evidence>
<dbReference type="InterPro" id="IPR009332">
    <property type="entry name" value="Med22"/>
</dbReference>
<dbReference type="PANTHER" id="PTHR12434">
    <property type="entry name" value="MEDIATOR OF RNA POLYMERASE II TRANSCRIPTION SUBUNIT 22"/>
    <property type="match status" value="1"/>
</dbReference>
<dbReference type="Gene3D" id="6.10.280.160">
    <property type="entry name" value="Mediator of RNA polymerase II transcription subunit 22"/>
    <property type="match status" value="1"/>
</dbReference>
<keyword evidence="3" id="KW-0805">Transcription regulation</keyword>
<dbReference type="Proteomes" id="UP000325902">
    <property type="component" value="Unassembled WGS sequence"/>
</dbReference>
<dbReference type="EMBL" id="VCHE01000012">
    <property type="protein sequence ID" value="KAB2578406.1"/>
    <property type="molecule type" value="Genomic_DNA"/>
</dbReference>
<dbReference type="GO" id="GO:0016592">
    <property type="term" value="C:mediator complex"/>
    <property type="evidence" value="ECO:0007669"/>
    <property type="project" value="InterPro"/>
</dbReference>
<organism evidence="6 7">
    <name type="scientific">Lasiodiplodia theobromae</name>
    <dbReference type="NCBI Taxonomy" id="45133"/>
    <lineage>
        <taxon>Eukaryota</taxon>
        <taxon>Fungi</taxon>
        <taxon>Dikarya</taxon>
        <taxon>Ascomycota</taxon>
        <taxon>Pezizomycotina</taxon>
        <taxon>Dothideomycetes</taxon>
        <taxon>Dothideomycetes incertae sedis</taxon>
        <taxon>Botryosphaeriales</taxon>
        <taxon>Botryosphaeriaceae</taxon>
        <taxon>Lasiodiplodia</taxon>
    </lineage>
</organism>
<evidence type="ECO:0000256" key="2">
    <source>
        <dbReference type="ARBA" id="ARBA00005942"/>
    </source>
</evidence>
<evidence type="ECO:0000313" key="7">
    <source>
        <dbReference type="Proteomes" id="UP000325902"/>
    </source>
</evidence>
<comment type="subcellular location">
    <subcellularLocation>
        <location evidence="1">Nucleus</location>
    </subcellularLocation>
</comment>
<accession>A0A5N5DKH2</accession>
<keyword evidence="7" id="KW-1185">Reference proteome</keyword>
<keyword evidence="5" id="KW-0539">Nucleus</keyword>
<evidence type="ECO:0000256" key="5">
    <source>
        <dbReference type="ARBA" id="ARBA00023242"/>
    </source>
</evidence>
<dbReference type="Pfam" id="PF06179">
    <property type="entry name" value="Med22"/>
    <property type="match status" value="1"/>
</dbReference>
<comment type="caution">
    <text evidence="6">The sequence shown here is derived from an EMBL/GenBank/DDBJ whole genome shotgun (WGS) entry which is preliminary data.</text>
</comment>
<keyword evidence="4" id="KW-0804">Transcription</keyword>
<dbReference type="GO" id="GO:0006357">
    <property type="term" value="P:regulation of transcription by RNA polymerase II"/>
    <property type="evidence" value="ECO:0007669"/>
    <property type="project" value="InterPro"/>
</dbReference>
<evidence type="ECO:0000313" key="6">
    <source>
        <dbReference type="EMBL" id="KAB2578406.1"/>
    </source>
</evidence>
<proteinExistence type="inferred from homology"/>
<sequence>MEVSQRNSAALQERSQKLAAALVKRFENIVALASPDSKDYNTTANKKWQMEVETAALIRATEDILTLTRQMQELWLFGNLHTLDANDKQNVERMEQDVKAIIAAIEGLAKETL</sequence>
<gene>
    <name evidence="6" type="ORF">DBV05_g3079</name>
</gene>
<evidence type="ECO:0000256" key="3">
    <source>
        <dbReference type="ARBA" id="ARBA00023015"/>
    </source>
</evidence>
<reference evidence="6 7" key="1">
    <citation type="journal article" date="2019" name="Sci. Rep.">
        <title>A multi-omics analysis of the grapevine pathogen Lasiodiplodia theobromae reveals that temperature affects the expression of virulence- and pathogenicity-related genes.</title>
        <authorList>
            <person name="Felix C."/>
            <person name="Meneses R."/>
            <person name="Goncalves M.F.M."/>
            <person name="Tilleman L."/>
            <person name="Duarte A.S."/>
            <person name="Jorrin-Novo J.V."/>
            <person name="Van de Peer Y."/>
            <person name="Deforce D."/>
            <person name="Van Nieuwerburgh F."/>
            <person name="Esteves A.C."/>
            <person name="Alves A."/>
        </authorList>
    </citation>
    <scope>NUCLEOTIDE SEQUENCE [LARGE SCALE GENOMIC DNA]</scope>
    <source>
        <strain evidence="6 7">LA-SOL3</strain>
    </source>
</reference>
<protein>
    <recommendedName>
        <fullName evidence="8">Mediator of RNA polymerase II transcription subunit 22</fullName>
    </recommendedName>
</protein>
<dbReference type="PANTHER" id="PTHR12434:SF6">
    <property type="entry name" value="MEDIATOR OF RNA POLYMERASE II TRANSCRIPTION SUBUNIT 22"/>
    <property type="match status" value="1"/>
</dbReference>
<dbReference type="OrthoDB" id="203279at2759"/>
<dbReference type="AlphaFoldDB" id="A0A5N5DKH2"/>
<comment type="similarity">
    <text evidence="2">Belongs to the Mediator complex subunit 22 family.</text>
</comment>
<evidence type="ECO:0000256" key="1">
    <source>
        <dbReference type="ARBA" id="ARBA00004123"/>
    </source>
</evidence>